<dbReference type="Proteomes" id="UP000318538">
    <property type="component" value="Chromosome"/>
</dbReference>
<dbReference type="KEGG" id="rlc:K227x_05570"/>
<dbReference type="OrthoDB" id="289270at2"/>
<proteinExistence type="predicted"/>
<accession>A0A517N4X2</accession>
<evidence type="ECO:0000313" key="3">
    <source>
        <dbReference type="Proteomes" id="UP000318538"/>
    </source>
</evidence>
<dbReference type="AlphaFoldDB" id="A0A517N4X2"/>
<dbReference type="InterPro" id="IPR025306">
    <property type="entry name" value="Zn-bnd_dom_prob"/>
</dbReference>
<name>A0A517N4X2_9BACT</name>
<dbReference type="Pfam" id="PF13451">
    <property type="entry name" value="zf_Tbcl"/>
    <property type="match status" value="1"/>
</dbReference>
<gene>
    <name evidence="2" type="ORF">K227x_05570</name>
</gene>
<evidence type="ECO:0000259" key="1">
    <source>
        <dbReference type="Pfam" id="PF13451"/>
    </source>
</evidence>
<feature type="domain" description="Probable zinc-binding" evidence="1">
    <location>
        <begin position="73"/>
        <end position="118"/>
    </location>
</feature>
<evidence type="ECO:0000313" key="2">
    <source>
        <dbReference type="EMBL" id="QDT02186.1"/>
    </source>
</evidence>
<keyword evidence="3" id="KW-1185">Reference proteome</keyword>
<protein>
    <recommendedName>
        <fullName evidence="1">Probable zinc-binding domain-containing protein</fullName>
    </recommendedName>
</protein>
<dbReference type="EMBL" id="CP036525">
    <property type="protein sequence ID" value="QDT02186.1"/>
    <property type="molecule type" value="Genomic_DNA"/>
</dbReference>
<dbReference type="RefSeq" id="WP_145167943.1">
    <property type="nucleotide sequence ID" value="NZ_CP036525.1"/>
</dbReference>
<reference evidence="2 3" key="1">
    <citation type="submission" date="2019-02" db="EMBL/GenBank/DDBJ databases">
        <title>Deep-cultivation of Planctomycetes and their phenomic and genomic characterization uncovers novel biology.</title>
        <authorList>
            <person name="Wiegand S."/>
            <person name="Jogler M."/>
            <person name="Boedeker C."/>
            <person name="Pinto D."/>
            <person name="Vollmers J."/>
            <person name="Rivas-Marin E."/>
            <person name="Kohn T."/>
            <person name="Peeters S.H."/>
            <person name="Heuer A."/>
            <person name="Rast P."/>
            <person name="Oberbeckmann S."/>
            <person name="Bunk B."/>
            <person name="Jeske O."/>
            <person name="Meyerdierks A."/>
            <person name="Storesund J.E."/>
            <person name="Kallscheuer N."/>
            <person name="Luecker S."/>
            <person name="Lage O.M."/>
            <person name="Pohl T."/>
            <person name="Merkel B.J."/>
            <person name="Hornburger P."/>
            <person name="Mueller R.-W."/>
            <person name="Bruemmer F."/>
            <person name="Labrenz M."/>
            <person name="Spormann A.M."/>
            <person name="Op den Camp H."/>
            <person name="Overmann J."/>
            <person name="Amann R."/>
            <person name="Jetten M.S.M."/>
            <person name="Mascher T."/>
            <person name="Medema M.H."/>
            <person name="Devos D.P."/>
            <person name="Kaster A.-K."/>
            <person name="Ovreas L."/>
            <person name="Rohde M."/>
            <person name="Galperin M.Y."/>
            <person name="Jogler C."/>
        </authorList>
    </citation>
    <scope>NUCLEOTIDE SEQUENCE [LARGE SCALE GENOMIC DNA]</scope>
    <source>
        <strain evidence="2 3">K22_7</strain>
    </source>
</reference>
<organism evidence="2 3">
    <name type="scientific">Rubripirellula lacrimiformis</name>
    <dbReference type="NCBI Taxonomy" id="1930273"/>
    <lineage>
        <taxon>Bacteria</taxon>
        <taxon>Pseudomonadati</taxon>
        <taxon>Planctomycetota</taxon>
        <taxon>Planctomycetia</taxon>
        <taxon>Pirellulales</taxon>
        <taxon>Pirellulaceae</taxon>
        <taxon>Rubripirellula</taxon>
    </lineage>
</organism>
<sequence length="128" mass="15141">MKRRTEAYADFVQHPRYGKLPRVTGLHPKEDFLLGRVYLGWLARPDERVPDTAIVANTARQPNATFPVTHYFDLKRRCRDCDRPFLFFAEEQRYWYETLQFYLGVDCVRCIDCRVAERGPERGRVAVV</sequence>